<dbReference type="Gene3D" id="1.10.10.160">
    <property type="match status" value="1"/>
</dbReference>
<evidence type="ECO:0000256" key="1">
    <source>
        <dbReference type="ARBA" id="ARBA00009922"/>
    </source>
</evidence>
<evidence type="ECO:0000313" key="14">
    <source>
        <dbReference type="EMBL" id="GIJ14705.1"/>
    </source>
</evidence>
<dbReference type="InterPro" id="IPR027417">
    <property type="entry name" value="P-loop_NTPase"/>
</dbReference>
<dbReference type="CDD" id="cd17932">
    <property type="entry name" value="DEXQc_UvrD"/>
    <property type="match status" value="1"/>
</dbReference>
<feature type="domain" description="UvrD-like helicase C-terminal" evidence="13">
    <location>
        <begin position="294"/>
        <end position="555"/>
    </location>
</feature>
<dbReference type="InterPro" id="IPR010997">
    <property type="entry name" value="HRDC-like_sf"/>
</dbReference>
<evidence type="ECO:0000259" key="12">
    <source>
        <dbReference type="PROSITE" id="PS51198"/>
    </source>
</evidence>
<evidence type="ECO:0000256" key="10">
    <source>
        <dbReference type="PROSITE-ProRule" id="PRU00560"/>
    </source>
</evidence>
<keyword evidence="3 10" id="KW-0378">Hydrolase</keyword>
<dbReference type="InterPro" id="IPR013986">
    <property type="entry name" value="DExx_box_DNA_helicase_dom_sf"/>
</dbReference>
<dbReference type="Gene3D" id="1.10.486.10">
    <property type="entry name" value="PCRA, domain 4"/>
    <property type="match status" value="2"/>
</dbReference>
<dbReference type="InterPro" id="IPR044876">
    <property type="entry name" value="HRDC_dom_sf"/>
</dbReference>
<evidence type="ECO:0000256" key="6">
    <source>
        <dbReference type="ARBA" id="ARBA00023235"/>
    </source>
</evidence>
<dbReference type="InterPro" id="IPR014017">
    <property type="entry name" value="DNA_helicase_UvrD-like_C"/>
</dbReference>
<dbReference type="PROSITE" id="PS51198">
    <property type="entry name" value="UVRD_HELICASE_ATP_BIND"/>
    <property type="match status" value="1"/>
</dbReference>
<evidence type="ECO:0000259" key="11">
    <source>
        <dbReference type="PROSITE" id="PS50967"/>
    </source>
</evidence>
<dbReference type="SUPFAM" id="SSF47819">
    <property type="entry name" value="HRDC-like"/>
    <property type="match status" value="1"/>
</dbReference>
<dbReference type="Gene3D" id="1.10.150.80">
    <property type="entry name" value="HRDC domain"/>
    <property type="match status" value="1"/>
</dbReference>
<dbReference type="SUPFAM" id="SSF52540">
    <property type="entry name" value="P-loop containing nucleoside triphosphate hydrolases"/>
    <property type="match status" value="1"/>
</dbReference>
<evidence type="ECO:0000256" key="2">
    <source>
        <dbReference type="ARBA" id="ARBA00022741"/>
    </source>
</evidence>
<organism evidence="14 15">
    <name type="scientific">Micromonospora gifhornensis</name>
    <dbReference type="NCBI Taxonomy" id="84594"/>
    <lineage>
        <taxon>Bacteria</taxon>
        <taxon>Bacillati</taxon>
        <taxon>Actinomycetota</taxon>
        <taxon>Actinomycetes</taxon>
        <taxon>Micromonosporales</taxon>
        <taxon>Micromonosporaceae</taxon>
        <taxon>Micromonospora</taxon>
    </lineage>
</organism>
<reference evidence="14 15" key="1">
    <citation type="submission" date="2021-01" db="EMBL/GenBank/DDBJ databases">
        <title>Whole genome shotgun sequence of Verrucosispora gifhornensis NBRC 16317.</title>
        <authorList>
            <person name="Komaki H."/>
            <person name="Tamura T."/>
        </authorList>
    </citation>
    <scope>NUCLEOTIDE SEQUENCE [LARGE SCALE GENOMIC DNA]</scope>
    <source>
        <strain evidence="14 15">NBRC 16317</strain>
    </source>
</reference>
<dbReference type="GO" id="GO:0004386">
    <property type="term" value="F:helicase activity"/>
    <property type="evidence" value="ECO:0007669"/>
    <property type="project" value="UniProtKB-KW"/>
</dbReference>
<feature type="domain" description="UvrD-like helicase ATP-binding" evidence="12">
    <location>
        <begin position="12"/>
        <end position="293"/>
    </location>
</feature>
<dbReference type="Pfam" id="PF13361">
    <property type="entry name" value="UvrD_C"/>
    <property type="match status" value="2"/>
</dbReference>
<dbReference type="Pfam" id="PF00570">
    <property type="entry name" value="HRDC"/>
    <property type="match status" value="1"/>
</dbReference>
<evidence type="ECO:0000256" key="8">
    <source>
        <dbReference type="ARBA" id="ARBA00034808"/>
    </source>
</evidence>
<dbReference type="Proteomes" id="UP000647860">
    <property type="component" value="Unassembled WGS sequence"/>
</dbReference>
<dbReference type="PANTHER" id="PTHR11070:SF69">
    <property type="entry name" value="ATP-DEPENDENT DNA HELICASE UVRD2"/>
    <property type="match status" value="1"/>
</dbReference>
<evidence type="ECO:0000256" key="5">
    <source>
        <dbReference type="ARBA" id="ARBA00022840"/>
    </source>
</evidence>
<dbReference type="RefSeq" id="WP_204290489.1">
    <property type="nucleotide sequence ID" value="NZ_BAAAGZ010000027.1"/>
</dbReference>
<dbReference type="Pfam" id="PF00580">
    <property type="entry name" value="UvrD-helicase"/>
    <property type="match status" value="1"/>
</dbReference>
<sequence>MVVNSPSERVLAGLDPEQRSAVTAPAGPVCVLAGAGTGKTRAVTSRIAYRALTGEISARHVLAVTFTARAAAELRHRLAQLGVAGVQARTFHAAALRQVRYFAPRLLDGRAMPELLDSKVRLVTLAAARAGLRADRTAARDLAGEIEWAKSCLVEPGEYVVAAAKALRETPHEPVKVAEVFAAYEKLKRTTGVIDFEDVLRAAVWGIEEHADVAEQVRNQYRHFVVDEYQDVNPLQQRLLDAWLGGRDDVTVVGDASQTIYSFTGATSSYLVDFPRRHRGATVVRLVRDYRSTPQVVGLANAVISQARGTEARLRLELVGQRPAGPAPEVRIFTDEAAEANAVAARCRALVDAGTPAHEIAVLFRTNAQSEAYEKALAESGVPYVVQGADRFFERPEVRQAMVAMRAATRSIPGETPLAAAVIEALGAVGWAPDSPPPGGAARERWEALAALVQLAEEYAATPQLMPLGAAATVERPVTLADFTDELARRAAQQHAPTVDGVTLASLHSAKGLEWDAVFLVGLAEGTLPTTYARTAEQVEEERRLLYVGITRARQWLWLSYASARSPGGRARRPCRFLPQLSASGTAERAGGTRPAPGTQRRANRIVSCRICGTTLLAGPDRKLGRCATCPSDIDDELHERLREWRSRVAQTQKVPAYVVFTDATLVALAERRPGRAEELVAIAGIGPRKLGLYGEAVLALVKGAAVDEICP</sequence>
<dbReference type="InterPro" id="IPR000212">
    <property type="entry name" value="DNA_helicase_UvrD/REP"/>
</dbReference>
<evidence type="ECO:0000313" key="15">
    <source>
        <dbReference type="Proteomes" id="UP000647860"/>
    </source>
</evidence>
<keyword evidence="5 10" id="KW-0067">ATP-binding</keyword>
<evidence type="ECO:0000256" key="9">
    <source>
        <dbReference type="ARBA" id="ARBA00048988"/>
    </source>
</evidence>
<keyword evidence="2 10" id="KW-0547">Nucleotide-binding</keyword>
<evidence type="ECO:0000259" key="13">
    <source>
        <dbReference type="PROSITE" id="PS51217"/>
    </source>
</evidence>
<comment type="catalytic activity">
    <reaction evidence="9">
        <text>ATP + H2O = ADP + phosphate + H(+)</text>
        <dbReference type="Rhea" id="RHEA:13065"/>
        <dbReference type="ChEBI" id="CHEBI:15377"/>
        <dbReference type="ChEBI" id="CHEBI:15378"/>
        <dbReference type="ChEBI" id="CHEBI:30616"/>
        <dbReference type="ChEBI" id="CHEBI:43474"/>
        <dbReference type="ChEBI" id="CHEBI:456216"/>
        <dbReference type="EC" id="5.6.2.4"/>
    </reaction>
</comment>
<dbReference type="PROSITE" id="PS50967">
    <property type="entry name" value="HRDC"/>
    <property type="match status" value="1"/>
</dbReference>
<keyword evidence="4 10" id="KW-0347">Helicase</keyword>
<feature type="binding site" evidence="10">
    <location>
        <begin position="33"/>
        <end position="40"/>
    </location>
    <ligand>
        <name>ATP</name>
        <dbReference type="ChEBI" id="CHEBI:30616"/>
    </ligand>
</feature>
<feature type="domain" description="HRDC" evidence="11">
    <location>
        <begin position="632"/>
        <end position="712"/>
    </location>
</feature>
<dbReference type="CDD" id="cd18807">
    <property type="entry name" value="SF1_C_UvrD"/>
    <property type="match status" value="1"/>
</dbReference>
<keyword evidence="6" id="KW-0413">Isomerase</keyword>
<comment type="caution">
    <text evidence="14">The sequence shown here is derived from an EMBL/GenBank/DDBJ whole genome shotgun (WGS) entry which is preliminary data.</text>
</comment>
<gene>
    <name evidence="14" type="ORF">Vgi01_13890</name>
</gene>
<dbReference type="Gene3D" id="3.40.50.300">
    <property type="entry name" value="P-loop containing nucleotide triphosphate hydrolases"/>
    <property type="match status" value="3"/>
</dbReference>
<evidence type="ECO:0000256" key="4">
    <source>
        <dbReference type="ARBA" id="ARBA00022806"/>
    </source>
</evidence>
<dbReference type="EC" id="5.6.2.4" evidence="8"/>
<dbReference type="SMART" id="SM00341">
    <property type="entry name" value="HRDC"/>
    <property type="match status" value="1"/>
</dbReference>
<dbReference type="PROSITE" id="PS51217">
    <property type="entry name" value="UVRD_HELICASE_CTER"/>
    <property type="match status" value="1"/>
</dbReference>
<dbReference type="InterPro" id="IPR002121">
    <property type="entry name" value="HRDC_dom"/>
</dbReference>
<dbReference type="PANTHER" id="PTHR11070">
    <property type="entry name" value="UVRD / RECB / PCRA DNA HELICASE FAMILY MEMBER"/>
    <property type="match status" value="1"/>
</dbReference>
<comment type="catalytic activity">
    <reaction evidence="7">
        <text>Couples ATP hydrolysis with the unwinding of duplex DNA by translocating in the 3'-5' direction.</text>
        <dbReference type="EC" id="5.6.2.4"/>
    </reaction>
</comment>
<evidence type="ECO:0000256" key="3">
    <source>
        <dbReference type="ARBA" id="ARBA00022801"/>
    </source>
</evidence>
<proteinExistence type="inferred from homology"/>
<accession>A0ABQ4IA06</accession>
<dbReference type="EMBL" id="BOPA01000011">
    <property type="protein sequence ID" value="GIJ14705.1"/>
    <property type="molecule type" value="Genomic_DNA"/>
</dbReference>
<keyword evidence="15" id="KW-1185">Reference proteome</keyword>
<dbReference type="InterPro" id="IPR014016">
    <property type="entry name" value="UvrD-like_ATP-bd"/>
</dbReference>
<protein>
    <recommendedName>
        <fullName evidence="8">DNA 3'-5' helicase</fullName>
        <ecNumber evidence="8">5.6.2.4</ecNumber>
    </recommendedName>
</protein>
<comment type="similarity">
    <text evidence="1">Belongs to the helicase family. UvrD subfamily.</text>
</comment>
<evidence type="ECO:0000256" key="7">
    <source>
        <dbReference type="ARBA" id="ARBA00034617"/>
    </source>
</evidence>
<name>A0ABQ4IA06_9ACTN</name>